<evidence type="ECO:0000256" key="1">
    <source>
        <dbReference type="SAM" id="MobiDB-lite"/>
    </source>
</evidence>
<keyword evidence="3" id="KW-1185">Reference proteome</keyword>
<dbReference type="EMBL" id="JBAHYK010000434">
    <property type="protein sequence ID" value="KAL0574063.1"/>
    <property type="molecule type" value="Genomic_DNA"/>
</dbReference>
<feature type="region of interest" description="Disordered" evidence="1">
    <location>
        <begin position="451"/>
        <end position="479"/>
    </location>
</feature>
<dbReference type="Proteomes" id="UP001465976">
    <property type="component" value="Unassembled WGS sequence"/>
</dbReference>
<name>A0ABR3FFU9_9AGAR</name>
<reference evidence="2 3" key="1">
    <citation type="submission" date="2024-02" db="EMBL/GenBank/DDBJ databases">
        <title>A draft genome for the cacao thread blight pathogen Marasmius crinis-equi.</title>
        <authorList>
            <person name="Cohen S.P."/>
            <person name="Baruah I.K."/>
            <person name="Amoako-Attah I."/>
            <person name="Bukari Y."/>
            <person name="Meinhardt L.W."/>
            <person name="Bailey B.A."/>
        </authorList>
    </citation>
    <scope>NUCLEOTIDE SEQUENCE [LARGE SCALE GENOMIC DNA]</scope>
    <source>
        <strain evidence="2 3">GH-76</strain>
    </source>
</reference>
<comment type="caution">
    <text evidence="2">The sequence shown here is derived from an EMBL/GenBank/DDBJ whole genome shotgun (WGS) entry which is preliminary data.</text>
</comment>
<evidence type="ECO:0000313" key="3">
    <source>
        <dbReference type="Proteomes" id="UP001465976"/>
    </source>
</evidence>
<organism evidence="2 3">
    <name type="scientific">Marasmius crinis-equi</name>
    <dbReference type="NCBI Taxonomy" id="585013"/>
    <lineage>
        <taxon>Eukaryota</taxon>
        <taxon>Fungi</taxon>
        <taxon>Dikarya</taxon>
        <taxon>Basidiomycota</taxon>
        <taxon>Agaricomycotina</taxon>
        <taxon>Agaricomycetes</taxon>
        <taxon>Agaricomycetidae</taxon>
        <taxon>Agaricales</taxon>
        <taxon>Marasmiineae</taxon>
        <taxon>Marasmiaceae</taxon>
        <taxon>Marasmius</taxon>
    </lineage>
</organism>
<dbReference type="SUPFAM" id="SSF52047">
    <property type="entry name" value="RNI-like"/>
    <property type="match status" value="1"/>
</dbReference>
<feature type="compositionally biased region" description="Acidic residues" evidence="1">
    <location>
        <begin position="470"/>
        <end position="479"/>
    </location>
</feature>
<proteinExistence type="predicted"/>
<dbReference type="Gene3D" id="3.80.10.10">
    <property type="entry name" value="Ribonuclease Inhibitor"/>
    <property type="match status" value="1"/>
</dbReference>
<evidence type="ECO:0008006" key="4">
    <source>
        <dbReference type="Google" id="ProtNLM"/>
    </source>
</evidence>
<sequence length="479" mass="54854">MPPEVLTRIAKSLDSDTATTDLHRLLHVNRTFFQIATPLRYTSIHLDTYLTLRLAALMFGTSDNDRKDLYRSGPREVIIGSCAETPQWKYDRTFRLLSTLDKVKSLYIWQLPNFPYDILPQWLSKLKSLKSLEIVSSPKQAFMPRYYTPLLPANFPALTRIHFVNFRWNTIGGMLDQSTSWLGCISSLSSLQSFYADVKSWISMSRGRWCDRLTFPPNVTEIEIVVSSECTIMDMRNKAWARGLYRALRECGSKLKSLRVEIPYKTHSIIEMPIALRQLAVFVGLQGLLRCLLLQGPLTVLWVTSPGMDTNVPSWGTIWSRLMDSSSLRMLCVGSWDTRVINGADILSQLPKLEELSVITRTRMTKEELLNFGKAFRECPRLWSVSVLDTSGVMMQKNVVQSIATDWRKSAPNLGSVRFCESDKWQLQYDWDHEEGSREVILPRGLKPCTLLTPPYDPDPDHARYPSSDTEYETGSEDE</sequence>
<evidence type="ECO:0000313" key="2">
    <source>
        <dbReference type="EMBL" id="KAL0574063.1"/>
    </source>
</evidence>
<accession>A0ABR3FFU9</accession>
<dbReference type="InterPro" id="IPR032675">
    <property type="entry name" value="LRR_dom_sf"/>
</dbReference>
<gene>
    <name evidence="2" type="ORF">V5O48_007892</name>
</gene>
<protein>
    <recommendedName>
        <fullName evidence="4">F-box domain-containing protein</fullName>
    </recommendedName>
</protein>